<organism evidence="3 4">
    <name type="scientific">Fusarium sarcochroum</name>
    <dbReference type="NCBI Taxonomy" id="1208366"/>
    <lineage>
        <taxon>Eukaryota</taxon>
        <taxon>Fungi</taxon>
        <taxon>Dikarya</taxon>
        <taxon>Ascomycota</taxon>
        <taxon>Pezizomycotina</taxon>
        <taxon>Sordariomycetes</taxon>
        <taxon>Hypocreomycetidae</taxon>
        <taxon>Hypocreales</taxon>
        <taxon>Nectriaceae</taxon>
        <taxon>Fusarium</taxon>
        <taxon>Fusarium lateritium species complex</taxon>
    </lineage>
</organism>
<evidence type="ECO:0000256" key="1">
    <source>
        <dbReference type="SAM" id="MobiDB-lite"/>
    </source>
</evidence>
<dbReference type="OrthoDB" id="5428040at2759"/>
<reference evidence="3" key="1">
    <citation type="journal article" date="2020" name="BMC Genomics">
        <title>Correction to: Identification and distribution of gene clusters required for synthesis of sphingolipid metabolism inhibitors in diverse species of the filamentous fungus Fusarium.</title>
        <authorList>
            <person name="Kim H.S."/>
            <person name="Lohmar J.M."/>
            <person name="Busman M."/>
            <person name="Brown D.W."/>
            <person name="Naumann T.A."/>
            <person name="Divon H.H."/>
            <person name="Lysoe E."/>
            <person name="Uhlig S."/>
            <person name="Proctor R.H."/>
        </authorList>
    </citation>
    <scope>NUCLEOTIDE SEQUENCE</scope>
    <source>
        <strain evidence="3">NRRL 20472</strain>
    </source>
</reference>
<evidence type="ECO:0000256" key="2">
    <source>
        <dbReference type="SAM" id="Phobius"/>
    </source>
</evidence>
<keyword evidence="4" id="KW-1185">Reference proteome</keyword>
<sequence>MESETGTVGGSNHLGQKPLGAKHPDQSSKHPWWHRIGCSGLLTLSVGTVAILASCTVLILLWRGGHVAQNRDDLAEFWKTIFFQEMASRVITICSAAIRASIGLHISFVAAAIASLILETTGTRFHDVANISIQRASGSNPYTIIPAALRVATGSIFGLINSLVIVVGIIILLVSTFTSTILLTDLKIRDIAGPTKEQLYPIWFDVGSALAANGVLHYRSSPSIYWRFAELKTNKGISVTNVTDTGDTYRAILPFKEDKTRKTLEYYAGSAPIANLRTTCLGPSLSNLNLTIAKCATGILLEGNILMDNIEVEYLKNWHGATILFRSVLTTSWDEQIENILPLSLGNEIIHRKIIDEAGPWDPLSNRTYQLYPIMLFKSGLPLRGLSRLNDNETILTKKLDRLRNLSTKKDGPWTQALNTSGAEVFSTTLCFVASNMPEIYDVTMTGKTVQSEPAVEWSMDPDQKNKQRFLHQLGVGVDNQNYRKREIMKLDIGSRDLNYSEVMTNSASYFYNAILQQALAGYSAAGGWSMTPPRDVFIETPEQWWYAHVAHAFLLQDILQATQDPAMAIQALVFRFCQMILYDSLDKFDLTRPVETINSIEVLIPVQWTGLAIVLGLVFVHLVLVSGTMILYLLRTQASELGNAWQAVAQVVSPHTSELIEEASDMRDKDVEEWAKSSGLSTEVYTASRCAARERTYVQLRHEQN</sequence>
<evidence type="ECO:0000313" key="4">
    <source>
        <dbReference type="Proteomes" id="UP000622797"/>
    </source>
</evidence>
<feature type="transmembrane region" description="Helical" evidence="2">
    <location>
        <begin position="199"/>
        <end position="218"/>
    </location>
</feature>
<proteinExistence type="predicted"/>
<protein>
    <submittedName>
        <fullName evidence="3">Uncharacterized protein</fullName>
    </submittedName>
</protein>
<feature type="transmembrane region" description="Helical" evidence="2">
    <location>
        <begin position="156"/>
        <end position="178"/>
    </location>
</feature>
<feature type="region of interest" description="Disordered" evidence="1">
    <location>
        <begin position="1"/>
        <end position="28"/>
    </location>
</feature>
<evidence type="ECO:0000313" key="3">
    <source>
        <dbReference type="EMBL" id="KAF4965628.1"/>
    </source>
</evidence>
<feature type="transmembrane region" description="Helical" evidence="2">
    <location>
        <begin position="41"/>
        <end position="62"/>
    </location>
</feature>
<keyword evidence="2" id="KW-0472">Membrane</keyword>
<comment type="caution">
    <text evidence="3">The sequence shown here is derived from an EMBL/GenBank/DDBJ whole genome shotgun (WGS) entry which is preliminary data.</text>
</comment>
<dbReference type="Proteomes" id="UP000622797">
    <property type="component" value="Unassembled WGS sequence"/>
</dbReference>
<reference evidence="3" key="2">
    <citation type="submission" date="2020-05" db="EMBL/GenBank/DDBJ databases">
        <authorList>
            <person name="Kim H.-S."/>
            <person name="Proctor R.H."/>
            <person name="Brown D.W."/>
        </authorList>
    </citation>
    <scope>NUCLEOTIDE SEQUENCE</scope>
    <source>
        <strain evidence="3">NRRL 20472</strain>
    </source>
</reference>
<name>A0A8H4X876_9HYPO</name>
<feature type="transmembrane region" description="Helical" evidence="2">
    <location>
        <begin position="96"/>
        <end position="118"/>
    </location>
</feature>
<gene>
    <name evidence="3" type="ORF">FSARC_6615</name>
</gene>
<keyword evidence="2" id="KW-1133">Transmembrane helix</keyword>
<keyword evidence="2" id="KW-0812">Transmembrane</keyword>
<dbReference type="EMBL" id="JABEXW010000337">
    <property type="protein sequence ID" value="KAF4965628.1"/>
    <property type="molecule type" value="Genomic_DNA"/>
</dbReference>
<dbReference type="AlphaFoldDB" id="A0A8H4X876"/>
<accession>A0A8H4X876</accession>
<feature type="transmembrane region" description="Helical" evidence="2">
    <location>
        <begin position="609"/>
        <end position="635"/>
    </location>
</feature>